<proteinExistence type="predicted"/>
<dbReference type="InterPro" id="IPR029063">
    <property type="entry name" value="SAM-dependent_MTases_sf"/>
</dbReference>
<dbReference type="eggNOG" id="COG2227">
    <property type="taxonomic scope" value="Bacteria"/>
</dbReference>
<evidence type="ECO:0000313" key="1">
    <source>
        <dbReference type="EMBL" id="EAR22062.1"/>
    </source>
</evidence>
<dbReference type="RefSeq" id="WP_004999984.1">
    <property type="nucleotide sequence ID" value="NZ_CH672427.1"/>
</dbReference>
<gene>
    <name evidence="1" type="ORF">NB231_04115</name>
</gene>
<reference evidence="1 2" key="1">
    <citation type="submission" date="2006-02" db="EMBL/GenBank/DDBJ databases">
        <authorList>
            <person name="Waterbury J."/>
            <person name="Ferriera S."/>
            <person name="Johnson J."/>
            <person name="Kravitz S."/>
            <person name="Halpern A."/>
            <person name="Remington K."/>
            <person name="Beeson K."/>
            <person name="Tran B."/>
            <person name="Rogers Y.-H."/>
            <person name="Friedman R."/>
            <person name="Venter J.C."/>
        </authorList>
    </citation>
    <scope>NUCLEOTIDE SEQUENCE [LARGE SCALE GENOMIC DNA]</scope>
    <source>
        <strain evidence="1 2">Nb-231</strain>
    </source>
</reference>
<dbReference type="AlphaFoldDB" id="A4BPQ7"/>
<dbReference type="STRING" id="314278.NB231_04115"/>
<dbReference type="Pfam" id="PF13489">
    <property type="entry name" value="Methyltransf_23"/>
    <property type="match status" value="1"/>
</dbReference>
<dbReference type="SUPFAM" id="SSF53335">
    <property type="entry name" value="S-adenosyl-L-methionine-dependent methyltransferases"/>
    <property type="match status" value="1"/>
</dbReference>
<evidence type="ECO:0000313" key="2">
    <source>
        <dbReference type="Proteomes" id="UP000003374"/>
    </source>
</evidence>
<accession>A4BPQ7</accession>
<name>A4BPQ7_9GAMM</name>
<dbReference type="OrthoDB" id="8564939at2"/>
<protein>
    <recommendedName>
        <fullName evidence="3">Methyltransferase domain-containing protein</fullName>
    </recommendedName>
</protein>
<dbReference type="Gene3D" id="3.40.50.150">
    <property type="entry name" value="Vaccinia Virus protein VP39"/>
    <property type="match status" value="1"/>
</dbReference>
<dbReference type="EMBL" id="AAOF01000004">
    <property type="protein sequence ID" value="EAR22062.1"/>
    <property type="molecule type" value="Genomic_DNA"/>
</dbReference>
<evidence type="ECO:0008006" key="3">
    <source>
        <dbReference type="Google" id="ProtNLM"/>
    </source>
</evidence>
<organism evidence="1 2">
    <name type="scientific">Nitrococcus mobilis Nb-231</name>
    <dbReference type="NCBI Taxonomy" id="314278"/>
    <lineage>
        <taxon>Bacteria</taxon>
        <taxon>Pseudomonadati</taxon>
        <taxon>Pseudomonadota</taxon>
        <taxon>Gammaproteobacteria</taxon>
        <taxon>Chromatiales</taxon>
        <taxon>Ectothiorhodospiraceae</taxon>
        <taxon>Nitrococcus</taxon>
    </lineage>
</organism>
<dbReference type="HOGENOM" id="CLU_098947_0_0_6"/>
<keyword evidence="2" id="KW-1185">Reference proteome</keyword>
<dbReference type="Proteomes" id="UP000003374">
    <property type="component" value="Unassembled WGS sequence"/>
</dbReference>
<sequence>MRFTDDVEAYLRGDAFCDSRKIRLLHTNSTFDVKLWDRTRLLEEMLRGKRVIHVGCVDHSEEQIRRKWQQGHWLHARIDAVAQRCLGVDIDVAGVEFVRREMGYQDVYCMDLLHDEAREIRGAHWDVLLLGEIVEHVDDPVAFLSGLRERYAHCVDQLLITVPNAFRFRNLRLVWNGVERINTDHRYWFTPYTVAKVLHRAGYVMREFHLVNLNPRSLKKRRKPRAWMKSFCNHRFPLSRDTIVALCWMAKSGVDIS</sequence>
<comment type="caution">
    <text evidence="1">The sequence shown here is derived from an EMBL/GenBank/DDBJ whole genome shotgun (WGS) entry which is preliminary data.</text>
</comment>